<keyword evidence="3" id="KW-0677">Repeat</keyword>
<keyword evidence="8" id="KW-0267">Excision nuclease</keyword>
<evidence type="ECO:0000256" key="12">
    <source>
        <dbReference type="ARBA" id="ARBA00039316"/>
    </source>
</evidence>
<dbReference type="SUPFAM" id="SSF52540">
    <property type="entry name" value="P-loop containing nucleoside triphosphate hydrolases"/>
    <property type="match status" value="2"/>
</dbReference>
<comment type="similarity">
    <text evidence="11">Belongs to the ABC transporter superfamily. UvrA family.</text>
</comment>
<evidence type="ECO:0000313" key="16">
    <source>
        <dbReference type="Proteomes" id="UP000006546"/>
    </source>
</evidence>
<evidence type="ECO:0000256" key="7">
    <source>
        <dbReference type="ARBA" id="ARBA00022840"/>
    </source>
</evidence>
<keyword evidence="6" id="KW-0228">DNA excision</keyword>
<dbReference type="Gene3D" id="3.40.50.300">
    <property type="entry name" value="P-loop containing nucleotide triphosphate hydrolases"/>
    <property type="match status" value="2"/>
</dbReference>
<dbReference type="Proteomes" id="UP000006546">
    <property type="component" value="Chromosome"/>
</dbReference>
<dbReference type="Pfam" id="PF00005">
    <property type="entry name" value="ABC_tran"/>
    <property type="match status" value="1"/>
</dbReference>
<dbReference type="GO" id="GO:0006281">
    <property type="term" value="P:DNA repair"/>
    <property type="evidence" value="ECO:0007669"/>
    <property type="project" value="UniProtKB-KW"/>
</dbReference>
<evidence type="ECO:0000313" key="15">
    <source>
        <dbReference type="EMBL" id="AEE15516.1"/>
    </source>
</evidence>
<keyword evidence="7" id="KW-0067">ATP-binding</keyword>
<evidence type="ECO:0000256" key="1">
    <source>
        <dbReference type="ARBA" id="ARBA00004496"/>
    </source>
</evidence>
<dbReference type="PROSITE" id="PS00211">
    <property type="entry name" value="ABC_TRANSPORTER_1"/>
    <property type="match status" value="2"/>
</dbReference>
<dbReference type="HOGENOM" id="CLU_001370_2_1_12"/>
<evidence type="ECO:0000256" key="4">
    <source>
        <dbReference type="ARBA" id="ARBA00022741"/>
    </source>
</evidence>
<name>F4LKQ5_TREBD</name>
<accession>F4LKQ5</accession>
<dbReference type="GO" id="GO:0004518">
    <property type="term" value="F:nuclease activity"/>
    <property type="evidence" value="ECO:0007669"/>
    <property type="project" value="UniProtKB-KW"/>
</dbReference>
<dbReference type="InterPro" id="IPR003439">
    <property type="entry name" value="ABC_transporter-like_ATP-bd"/>
</dbReference>
<dbReference type="Gene3D" id="1.10.8.280">
    <property type="entry name" value="ABC transporter ATPase domain-like"/>
    <property type="match status" value="1"/>
</dbReference>
<dbReference type="PANTHER" id="PTHR43152">
    <property type="entry name" value="UVRABC SYSTEM PROTEIN A"/>
    <property type="match status" value="1"/>
</dbReference>
<comment type="subcellular location">
    <subcellularLocation>
        <location evidence="1">Cytoplasm</location>
    </subcellularLocation>
</comment>
<keyword evidence="9" id="KW-0238">DNA-binding</keyword>
<evidence type="ECO:0000256" key="2">
    <source>
        <dbReference type="ARBA" id="ARBA00022490"/>
    </source>
</evidence>
<proteinExistence type="inferred from homology"/>
<dbReference type="eggNOG" id="COG0178">
    <property type="taxonomic scope" value="Bacteria"/>
</dbReference>
<dbReference type="EMBL" id="CP002696">
    <property type="protein sequence ID" value="AEE15516.1"/>
    <property type="molecule type" value="Genomic_DNA"/>
</dbReference>
<sequence length="776" mass="84403">MNNDEISIIGLKENNLKNVSLRVPKRKITVFTGVSGSGKSSIVFDTIAAESQRQMNESYSAFIRSRLPKYPKPHAEKIENLTASVIVDQSPLGGNARSTVGTISDMYASLRLLFSRIGTPYVGTSSYFSFNNPNGMCRTCAGIGKVTKINMEPLLDHEKSLNEGGIRHSLYKPGGYYWSQLERSKLFALDKKIKEFSPEEYNLLVYGNRAGITAEQIAPNGAASAKNAAAKNAVVLRESKFVEGLLPHFTRLFLNRDTSVMSKASQTHQANVLTEEPCPDCRGDRLNAAARSCRVADHTIVEMCNMEFTDLRRILAAIGDSRVSAVIETLLTSLDRLIGIGLPYLHMNRESESLSGGEAQRLKLVRYMGSSLTDLTYIFDEPSTGLHPRDVGRMNALLRNLRDKGNTVLVVEHDKDVISIADHIVDVGPHAGQDGGKIVFQGSYAQLLESDTLTGRAMKQSLPYKTHERTPRAWLSVEHATLHNLKDVSVRIPEGVLTVVTGVAGSGKSTLVSHCFADTYADRVVKVDQGPITATNRSMPASFLGFFDDIRKLFAAATGEDAGLFSFNSKGACPVCQGKGVVVTELAFMDPIVTPCEACGTSRYNERALSAAYRGKSITDVLGMTADAARSFFTEEPTAKSAAKITAQLKALTEVGLSYLTLGQPLSTLSGGERQRIKLAKYVGKKGNICILDEPTTGLHPSDTGKLLELFDRMVTKGNTVVVIEHNLDVVKRADWVIDIGPDGGKNGGQVVFTGTPRQMHDTAQTITAECLRNAE</sequence>
<dbReference type="InterPro" id="IPR027417">
    <property type="entry name" value="P-loop_NTPase"/>
</dbReference>
<dbReference type="GO" id="GO:0016887">
    <property type="term" value="F:ATP hydrolysis activity"/>
    <property type="evidence" value="ECO:0007669"/>
    <property type="project" value="InterPro"/>
</dbReference>
<dbReference type="InterPro" id="IPR017871">
    <property type="entry name" value="ABC_transporter-like_CS"/>
</dbReference>
<evidence type="ECO:0000256" key="10">
    <source>
        <dbReference type="ARBA" id="ARBA00023204"/>
    </source>
</evidence>
<keyword evidence="4" id="KW-0547">Nucleotide-binding</keyword>
<evidence type="ECO:0000256" key="9">
    <source>
        <dbReference type="ARBA" id="ARBA00023125"/>
    </source>
</evidence>
<keyword evidence="5" id="KW-0227">DNA damage</keyword>
<dbReference type="PROSITE" id="PS50893">
    <property type="entry name" value="ABC_TRANSPORTER_2"/>
    <property type="match status" value="1"/>
</dbReference>
<keyword evidence="16" id="KW-1185">Reference proteome</keyword>
<dbReference type="RefSeq" id="WP_013757236.1">
    <property type="nucleotide sequence ID" value="NC_015500.1"/>
</dbReference>
<dbReference type="KEGG" id="tbe:Trebr_0058"/>
<reference evidence="16" key="1">
    <citation type="submission" date="2011-04" db="EMBL/GenBank/DDBJ databases">
        <title>The complete genome of Treponema brennaborense DSM 12168.</title>
        <authorList>
            <person name="Lucas S."/>
            <person name="Han J."/>
            <person name="Lapidus A."/>
            <person name="Bruce D."/>
            <person name="Goodwin L."/>
            <person name="Pitluck S."/>
            <person name="Peters L."/>
            <person name="Kyrpides N."/>
            <person name="Mavromatis K."/>
            <person name="Ivanova N."/>
            <person name="Mikhailova N."/>
            <person name="Pagani I."/>
            <person name="Teshima H."/>
            <person name="Detter J.C."/>
            <person name="Tapia R."/>
            <person name="Han C."/>
            <person name="Land M."/>
            <person name="Hauser L."/>
            <person name="Markowitz V."/>
            <person name="Cheng J.-F."/>
            <person name="Hugenholtz P."/>
            <person name="Woyke T."/>
            <person name="Wu D."/>
            <person name="Gronow S."/>
            <person name="Wellnitz S."/>
            <person name="Brambilla E."/>
            <person name="Klenk H.-P."/>
            <person name="Eisen J.A."/>
        </authorList>
    </citation>
    <scope>NUCLEOTIDE SEQUENCE [LARGE SCALE GENOMIC DNA]</scope>
    <source>
        <strain evidence="16">DSM 12168 / CIP 105900 / DD5/3</strain>
    </source>
</reference>
<protein>
    <recommendedName>
        <fullName evidence="12">UvrABC system protein A</fullName>
    </recommendedName>
    <alternativeName>
        <fullName evidence="13">Excinuclease ABC subunit A</fullName>
    </alternativeName>
</protein>
<evidence type="ECO:0000256" key="8">
    <source>
        <dbReference type="ARBA" id="ARBA00022881"/>
    </source>
</evidence>
<evidence type="ECO:0000256" key="11">
    <source>
        <dbReference type="ARBA" id="ARBA00038000"/>
    </source>
</evidence>
<evidence type="ECO:0000256" key="6">
    <source>
        <dbReference type="ARBA" id="ARBA00022769"/>
    </source>
</evidence>
<dbReference type="PANTHER" id="PTHR43152:SF3">
    <property type="entry name" value="UVRABC SYSTEM PROTEIN A"/>
    <property type="match status" value="1"/>
</dbReference>
<dbReference type="Gene3D" id="1.20.1580.10">
    <property type="entry name" value="ABC transporter ATPase like domain"/>
    <property type="match status" value="2"/>
</dbReference>
<evidence type="ECO:0000256" key="13">
    <source>
        <dbReference type="ARBA" id="ARBA00042156"/>
    </source>
</evidence>
<dbReference type="AlphaFoldDB" id="F4LKQ5"/>
<evidence type="ECO:0000259" key="14">
    <source>
        <dbReference type="PROSITE" id="PS50893"/>
    </source>
</evidence>
<organism evidence="15 16">
    <name type="scientific">Treponema brennaborense (strain DSM 12168 / CIP 105900 / DD5/3)</name>
    <dbReference type="NCBI Taxonomy" id="906968"/>
    <lineage>
        <taxon>Bacteria</taxon>
        <taxon>Pseudomonadati</taxon>
        <taxon>Spirochaetota</taxon>
        <taxon>Spirochaetia</taxon>
        <taxon>Spirochaetales</taxon>
        <taxon>Treponemataceae</taxon>
        <taxon>Treponema</taxon>
    </lineage>
</organism>
<dbReference type="GO" id="GO:0005737">
    <property type="term" value="C:cytoplasm"/>
    <property type="evidence" value="ECO:0007669"/>
    <property type="project" value="UniProtKB-SubCell"/>
</dbReference>
<dbReference type="GO" id="GO:0003677">
    <property type="term" value="F:DNA binding"/>
    <property type="evidence" value="ECO:0007669"/>
    <property type="project" value="UniProtKB-KW"/>
</dbReference>
<gene>
    <name evidence="15" type="ordered locus">Trebr_0058</name>
</gene>
<dbReference type="OrthoDB" id="9809851at2"/>
<evidence type="ECO:0000256" key="3">
    <source>
        <dbReference type="ARBA" id="ARBA00022737"/>
    </source>
</evidence>
<keyword evidence="10" id="KW-0234">DNA repair</keyword>
<evidence type="ECO:0000256" key="5">
    <source>
        <dbReference type="ARBA" id="ARBA00022763"/>
    </source>
</evidence>
<feature type="domain" description="ABC transporter" evidence="14">
    <location>
        <begin position="468"/>
        <end position="773"/>
    </location>
</feature>
<dbReference type="STRING" id="906968.Trebr_0058"/>
<keyword evidence="2" id="KW-0963">Cytoplasm</keyword>
<dbReference type="GO" id="GO:0005524">
    <property type="term" value="F:ATP binding"/>
    <property type="evidence" value="ECO:0007669"/>
    <property type="project" value="UniProtKB-KW"/>
</dbReference>